<proteinExistence type="predicted"/>
<sequence>MKVQSVSFLNSRNNNIDKTEKSRLTIPFFTTNNNNNVADVFIKNSTPVQTVKNTSKMISFMGYSVHIVDGGNHAANMNHFAQSIGEGKWDLYNKEVETNYRDPGIKQLENLEWKLKELNFEQTLSYDKYHDAVYIAMPILANVPLQNLEAQMNAVMGTHTHLTPQNIRSKKDEVIAFLKRIYDEPDKYRQYINYMDPMGQGLEKTYGIIYQINKLAQRRNTKVFIPAGHPEYASIKWMSEQRNQKPELYNYIATGFDKDNAVHNMQREIKDNGWYDFNLLSLSEADIVNVKDADGKDYIYSAYDSCVKDGARGVYNFSPVRDENGKLLGYGYHDTKHVDYPYEEFPANDEIQGIAKFVGRPLKEVLADSETTQAFKDDVWNNRSRERYADKLFKVSDIFPQHERDYNKMDLKGDYIDSSLQLYFRTNKDGLVIFPNCDCEGSGRPSVLSMWGSCFSIFNAIKDDIKIREKFNERGYFDKETLYRKHPKEIDSLLFESEELIKDKRYDEAEHVLQYAAELEKVAGLHGYKPLEALGDFYTMKKDYHQAENCYNSALNELSRKIINKLKIEGVQYTLKDCADYIRFVEMLNPQELEYRYNKANYDKMNFIQKMFVEEPQKPEDLKNTNKYIQFKKVSKLYTGCSRLYEKLAENCELRNEDFPAFACNWAANMMQTMNETSDELLNRRADKNTYLGDFLNVD</sequence>
<evidence type="ECO:0000313" key="2">
    <source>
        <dbReference type="Proteomes" id="UP000823632"/>
    </source>
</evidence>
<accession>A0A9D9DRE7</accession>
<name>A0A9D9DRE7_9BACT</name>
<dbReference type="InterPro" id="IPR011990">
    <property type="entry name" value="TPR-like_helical_dom_sf"/>
</dbReference>
<gene>
    <name evidence="1" type="ORF">IAC76_08585</name>
</gene>
<dbReference type="Gene3D" id="1.25.40.10">
    <property type="entry name" value="Tetratricopeptide repeat domain"/>
    <property type="match status" value="1"/>
</dbReference>
<evidence type="ECO:0000313" key="1">
    <source>
        <dbReference type="EMBL" id="MBO8431428.1"/>
    </source>
</evidence>
<dbReference type="EMBL" id="JADIND010000194">
    <property type="protein sequence ID" value="MBO8431428.1"/>
    <property type="molecule type" value="Genomic_DNA"/>
</dbReference>
<reference evidence="1" key="2">
    <citation type="journal article" date="2021" name="PeerJ">
        <title>Extensive microbial diversity within the chicken gut microbiome revealed by metagenomics and culture.</title>
        <authorList>
            <person name="Gilroy R."/>
            <person name="Ravi A."/>
            <person name="Getino M."/>
            <person name="Pursley I."/>
            <person name="Horton D.L."/>
            <person name="Alikhan N.F."/>
            <person name="Baker D."/>
            <person name="Gharbi K."/>
            <person name="Hall N."/>
            <person name="Watson M."/>
            <person name="Adriaenssens E.M."/>
            <person name="Foster-Nyarko E."/>
            <person name="Jarju S."/>
            <person name="Secka A."/>
            <person name="Antonio M."/>
            <person name="Oren A."/>
            <person name="Chaudhuri R.R."/>
            <person name="La Ragione R."/>
            <person name="Hildebrand F."/>
            <person name="Pallen M.J."/>
        </authorList>
    </citation>
    <scope>NUCLEOTIDE SEQUENCE</scope>
    <source>
        <strain evidence="1">10192</strain>
    </source>
</reference>
<protein>
    <submittedName>
        <fullName evidence="1">Uncharacterized protein</fullName>
    </submittedName>
</protein>
<reference evidence="1" key="1">
    <citation type="submission" date="2020-10" db="EMBL/GenBank/DDBJ databases">
        <authorList>
            <person name="Gilroy R."/>
        </authorList>
    </citation>
    <scope>NUCLEOTIDE SEQUENCE</scope>
    <source>
        <strain evidence="1">10192</strain>
    </source>
</reference>
<dbReference type="Proteomes" id="UP000823632">
    <property type="component" value="Unassembled WGS sequence"/>
</dbReference>
<comment type="caution">
    <text evidence="1">The sequence shown here is derived from an EMBL/GenBank/DDBJ whole genome shotgun (WGS) entry which is preliminary data.</text>
</comment>
<organism evidence="1 2">
    <name type="scientific">Candidatus Scatousia excrementipullorum</name>
    <dbReference type="NCBI Taxonomy" id="2840936"/>
    <lineage>
        <taxon>Bacteria</taxon>
        <taxon>Candidatus Scatousia</taxon>
    </lineage>
</organism>
<dbReference type="AlphaFoldDB" id="A0A9D9DRE7"/>